<sequence>MTILQPVSRDGGATGPAGAPAVVPRSRRALRRPPRQPGELGPARACATGATGALDVEGDLGEGRRAVWAAARARGPRPPRRTPADRARALATAVRLGVAGPPLLDDTMARSCVHRAGEGPGFTSADAQRAKPELVCRNLALKPGARERAAYPAPAAAPDSHLRPLGEPVGPLKAAGREVRHTRSLREHDVRSGMPTTTHPWDEGLEMP</sequence>
<comment type="caution">
    <text evidence="2">The sequence shown here is derived from an EMBL/GenBank/DDBJ whole genome shotgun (WGS) entry which is preliminary data.</text>
</comment>
<feature type="compositionally biased region" description="Basic and acidic residues" evidence="1">
    <location>
        <begin position="175"/>
        <end position="191"/>
    </location>
</feature>
<proteinExistence type="predicted"/>
<feature type="region of interest" description="Disordered" evidence="1">
    <location>
        <begin position="1"/>
        <end position="47"/>
    </location>
</feature>
<feature type="region of interest" description="Disordered" evidence="1">
    <location>
        <begin position="149"/>
        <end position="208"/>
    </location>
</feature>
<keyword evidence="3" id="KW-1185">Reference proteome</keyword>
<dbReference type="AlphaFoldDB" id="A0A101T1X9"/>
<reference evidence="2 3" key="1">
    <citation type="submission" date="2015-10" db="EMBL/GenBank/DDBJ databases">
        <title>Draft genome sequence of Streptomyces griseoruber DSM 40281, type strain for the species Streptomyces griseoruber.</title>
        <authorList>
            <person name="Ruckert C."/>
            <person name="Winkler A."/>
            <person name="Kalinowski J."/>
            <person name="Kampfer P."/>
            <person name="Glaeser S."/>
        </authorList>
    </citation>
    <scope>NUCLEOTIDE SEQUENCE [LARGE SCALE GENOMIC DNA]</scope>
    <source>
        <strain evidence="2 3">DSM 40281</strain>
    </source>
</reference>
<name>A0A101T1X9_9ACTN</name>
<organism evidence="2 3">
    <name type="scientific">Streptomyces griseoruber</name>
    <dbReference type="NCBI Taxonomy" id="1943"/>
    <lineage>
        <taxon>Bacteria</taxon>
        <taxon>Bacillati</taxon>
        <taxon>Actinomycetota</taxon>
        <taxon>Actinomycetes</taxon>
        <taxon>Kitasatosporales</taxon>
        <taxon>Streptomycetaceae</taxon>
        <taxon>Streptomyces</taxon>
    </lineage>
</organism>
<accession>A0A101T1X9</accession>
<dbReference type="Proteomes" id="UP000052982">
    <property type="component" value="Unassembled WGS sequence"/>
</dbReference>
<dbReference type="RefSeq" id="WP_055636473.1">
    <property type="nucleotide sequence ID" value="NZ_JBIRRP010000016.1"/>
</dbReference>
<dbReference type="STRING" id="1943.AQJ64_15865"/>
<evidence type="ECO:0000256" key="1">
    <source>
        <dbReference type="SAM" id="MobiDB-lite"/>
    </source>
</evidence>
<evidence type="ECO:0000313" key="3">
    <source>
        <dbReference type="Proteomes" id="UP000052982"/>
    </source>
</evidence>
<gene>
    <name evidence="2" type="ORF">AQJ64_15865</name>
</gene>
<evidence type="ECO:0000313" key="2">
    <source>
        <dbReference type="EMBL" id="KUN84234.1"/>
    </source>
</evidence>
<protein>
    <submittedName>
        <fullName evidence="2">Uncharacterized protein</fullName>
    </submittedName>
</protein>
<feature type="compositionally biased region" description="Basic residues" evidence="1">
    <location>
        <begin position="25"/>
        <end position="34"/>
    </location>
</feature>
<dbReference type="EMBL" id="LMWW01000018">
    <property type="protein sequence ID" value="KUN84234.1"/>
    <property type="molecule type" value="Genomic_DNA"/>
</dbReference>